<keyword evidence="4" id="KW-1185">Reference proteome</keyword>
<accession>A0A3S3M7L4</accession>
<proteinExistence type="predicted"/>
<organism evidence="3 4">
    <name type="scientific">Cinnamomum micranthum f. kanehirae</name>
    <dbReference type="NCBI Taxonomy" id="337451"/>
    <lineage>
        <taxon>Eukaryota</taxon>
        <taxon>Viridiplantae</taxon>
        <taxon>Streptophyta</taxon>
        <taxon>Embryophyta</taxon>
        <taxon>Tracheophyta</taxon>
        <taxon>Spermatophyta</taxon>
        <taxon>Magnoliopsida</taxon>
        <taxon>Magnoliidae</taxon>
        <taxon>Laurales</taxon>
        <taxon>Lauraceae</taxon>
        <taxon>Cinnamomum</taxon>
    </lineage>
</organism>
<dbReference type="Proteomes" id="UP000283530">
    <property type="component" value="Unassembled WGS sequence"/>
</dbReference>
<name>A0A3S3M7L4_9MAGN</name>
<dbReference type="InterPro" id="IPR023561">
    <property type="entry name" value="Carbonic_anhydrase_a-class"/>
</dbReference>
<dbReference type="InterPro" id="IPR036398">
    <property type="entry name" value="CA_dom_sf"/>
</dbReference>
<dbReference type="CDD" id="cd03124">
    <property type="entry name" value="alpha_CA_prokaryotic_like"/>
    <property type="match status" value="2"/>
</dbReference>
<dbReference type="SUPFAM" id="SSF51069">
    <property type="entry name" value="Carbonic anhydrase"/>
    <property type="match status" value="2"/>
</dbReference>
<dbReference type="PANTHER" id="PTHR18952:SF271">
    <property type="entry name" value="ALPHA CARBONIC ANHYDRASE 4-RELATED"/>
    <property type="match status" value="1"/>
</dbReference>
<dbReference type="AlphaFoldDB" id="A0A3S3M7L4"/>
<comment type="caution">
    <text evidence="3">The sequence shown here is derived from an EMBL/GenBank/DDBJ whole genome shotgun (WGS) entry which is preliminary data.</text>
</comment>
<dbReference type="GO" id="GO:0006730">
    <property type="term" value="P:one-carbon metabolic process"/>
    <property type="evidence" value="ECO:0007669"/>
    <property type="project" value="TreeGrafter"/>
</dbReference>
<protein>
    <submittedName>
        <fullName evidence="3">Alpha carbonic anhydrase 7-like protein</fullName>
    </submittedName>
</protein>
<evidence type="ECO:0000259" key="2">
    <source>
        <dbReference type="PROSITE" id="PS51144"/>
    </source>
</evidence>
<dbReference type="STRING" id="337451.A0A3S3M7L4"/>
<gene>
    <name evidence="3" type="ORF">CKAN_00306900</name>
</gene>
<dbReference type="PANTHER" id="PTHR18952">
    <property type="entry name" value="CARBONIC ANHYDRASE"/>
    <property type="match status" value="1"/>
</dbReference>
<feature type="region of interest" description="Disordered" evidence="1">
    <location>
        <begin position="1"/>
        <end position="29"/>
    </location>
</feature>
<sequence length="443" mass="50356">MPQKKEQEQEHDYDYSRGSGKGPEDWGKLNPQWRICNDGAMQSPIDLNSRVEVRPELGPLLRNYKPAQAAVTNRGHDIMVKWKQDAGILSIDGIEFRLIQCHWHSPSEHTFNGTSYDLELHMVHESTSGGIAVIAENYRYGEPDSFLAKIIPHIRDPQSGEVDVGIVDPRDLDINAHRYFRYMGSLTTPPCTEGVIWTIANKIKTVSREQVNALREAVDDGFEANARPIQAHNDRTIMFYEGDSQGSGKGPEHWGRINQEWKICNAGLMQSPIDLLDKRVEIMPELGRLRRNYKPARATLTNRGHDIMLELHMVHESRRREIAVVGSIYKYGKPDPFLSKVSLNLSLTSGTLKKMTKDVGIVNPREMKIGARRYFRYMGSLTVPPCTEGVIWTIANKVRTVSREQVRALREAVHDGFEANARPVQSHNDRTVMFYNPTDDPCD</sequence>
<reference evidence="3 4" key="1">
    <citation type="journal article" date="2019" name="Nat. Plants">
        <title>Stout camphor tree genome fills gaps in understanding of flowering plant genome evolution.</title>
        <authorList>
            <person name="Chaw S.M."/>
            <person name="Liu Y.C."/>
            <person name="Wu Y.W."/>
            <person name="Wang H.Y."/>
            <person name="Lin C.I."/>
            <person name="Wu C.S."/>
            <person name="Ke H.M."/>
            <person name="Chang L.Y."/>
            <person name="Hsu C.Y."/>
            <person name="Yang H.T."/>
            <person name="Sudianto E."/>
            <person name="Hsu M.H."/>
            <person name="Wu K.P."/>
            <person name="Wang L.N."/>
            <person name="Leebens-Mack J.H."/>
            <person name="Tsai I.J."/>
        </authorList>
    </citation>
    <scope>NUCLEOTIDE SEQUENCE [LARGE SCALE GENOMIC DNA]</scope>
    <source>
        <strain evidence="4">cv. Chaw 1501</strain>
        <tissue evidence="3">Young leaves</tissue>
    </source>
</reference>
<feature type="compositionally biased region" description="Basic and acidic residues" evidence="1">
    <location>
        <begin position="1"/>
        <end position="15"/>
    </location>
</feature>
<dbReference type="PROSITE" id="PS51144">
    <property type="entry name" value="ALPHA_CA_2"/>
    <property type="match status" value="2"/>
</dbReference>
<evidence type="ECO:0000256" key="1">
    <source>
        <dbReference type="SAM" id="MobiDB-lite"/>
    </source>
</evidence>
<dbReference type="GO" id="GO:0004089">
    <property type="term" value="F:carbonate dehydratase activity"/>
    <property type="evidence" value="ECO:0007669"/>
    <property type="project" value="InterPro"/>
</dbReference>
<dbReference type="Gene3D" id="3.10.200.10">
    <property type="entry name" value="Alpha carbonic anhydrase"/>
    <property type="match status" value="3"/>
</dbReference>
<dbReference type="OrthoDB" id="429145at2759"/>
<dbReference type="SMART" id="SM01057">
    <property type="entry name" value="Carb_anhydrase"/>
    <property type="match status" value="2"/>
</dbReference>
<dbReference type="EMBL" id="QPKB01000001">
    <property type="protein sequence ID" value="RWR74726.1"/>
    <property type="molecule type" value="Genomic_DNA"/>
</dbReference>
<dbReference type="GO" id="GO:0008270">
    <property type="term" value="F:zinc ion binding"/>
    <property type="evidence" value="ECO:0007669"/>
    <property type="project" value="InterPro"/>
</dbReference>
<dbReference type="InterPro" id="IPR001148">
    <property type="entry name" value="CA_dom"/>
</dbReference>
<feature type="domain" description="Alpha-carbonic anhydrase" evidence="2">
    <location>
        <begin position="11"/>
        <end position="241"/>
    </location>
</feature>
<evidence type="ECO:0000313" key="3">
    <source>
        <dbReference type="EMBL" id="RWR74726.1"/>
    </source>
</evidence>
<dbReference type="Pfam" id="PF00194">
    <property type="entry name" value="Carb_anhydrase"/>
    <property type="match status" value="3"/>
</dbReference>
<evidence type="ECO:0000313" key="4">
    <source>
        <dbReference type="Proteomes" id="UP000283530"/>
    </source>
</evidence>
<feature type="domain" description="Alpha-carbonic anhydrase" evidence="2">
    <location>
        <begin position="243"/>
        <end position="436"/>
    </location>
</feature>
<dbReference type="InterPro" id="IPR041891">
    <property type="entry name" value="Alpha_CA_prokaryot-like"/>
</dbReference>